<gene>
    <name evidence="7" type="primary">ispG</name>
    <name evidence="10" type="ORF">CAAU_1443</name>
</gene>
<dbReference type="Pfam" id="PF04551">
    <property type="entry name" value="GcpE"/>
    <property type="match status" value="1"/>
</dbReference>
<evidence type="ECO:0000259" key="9">
    <source>
        <dbReference type="Pfam" id="PF26540"/>
    </source>
</evidence>
<dbReference type="InterPro" id="IPR045854">
    <property type="entry name" value="NO2/SO3_Rdtase_4Fe4S_sf"/>
</dbReference>
<keyword evidence="1 7" id="KW-0004">4Fe-4S</keyword>
<dbReference type="RefSeq" id="WP_008908792.1">
    <property type="nucleotide sequence ID" value="NZ_CAKP01000081.1"/>
</dbReference>
<name>I7LJ91_9CLOT</name>
<dbReference type="UniPathway" id="UPA00056">
    <property type="reaction ID" value="UER00096"/>
</dbReference>
<dbReference type="Gene3D" id="3.20.20.20">
    <property type="entry name" value="Dihydropteroate synthase-like"/>
    <property type="match status" value="1"/>
</dbReference>
<comment type="cofactor">
    <cofactor evidence="7">
        <name>[4Fe-4S] cluster</name>
        <dbReference type="ChEBI" id="CHEBI:49883"/>
    </cofactor>
    <text evidence="7">Binds 1 [4Fe-4S] cluster.</text>
</comment>
<dbReference type="NCBIfam" id="NF001540">
    <property type="entry name" value="PRK00366.1"/>
    <property type="match status" value="1"/>
</dbReference>
<keyword evidence="2 7" id="KW-0479">Metal-binding</keyword>
<dbReference type="EC" id="1.17.7.3" evidence="7"/>
<dbReference type="InterPro" id="IPR016425">
    <property type="entry name" value="IspG_bac"/>
</dbReference>
<feature type="domain" description="IspG C-terminal" evidence="9">
    <location>
        <begin position="259"/>
        <end position="347"/>
    </location>
</feature>
<keyword evidence="11" id="KW-1185">Reference proteome</keyword>
<keyword evidence="3 7" id="KW-0560">Oxidoreductase</keyword>
<dbReference type="SUPFAM" id="SSF51717">
    <property type="entry name" value="Dihydropteroate synthetase-like"/>
    <property type="match status" value="1"/>
</dbReference>
<dbReference type="EMBL" id="CAKP01000081">
    <property type="protein sequence ID" value="CCJ33527.1"/>
    <property type="molecule type" value="Genomic_DNA"/>
</dbReference>
<organism evidence="10 11">
    <name type="scientific">Caloramator australicus RC3</name>
    <dbReference type="NCBI Taxonomy" id="857293"/>
    <lineage>
        <taxon>Bacteria</taxon>
        <taxon>Bacillati</taxon>
        <taxon>Bacillota</taxon>
        <taxon>Clostridia</taxon>
        <taxon>Eubacteriales</taxon>
        <taxon>Clostridiaceae</taxon>
        <taxon>Caloramator</taxon>
    </lineage>
</organism>
<dbReference type="AlphaFoldDB" id="I7LJ91"/>
<dbReference type="InterPro" id="IPR058579">
    <property type="entry name" value="IspG_C"/>
</dbReference>
<accession>I7LJ91</accession>
<dbReference type="PANTHER" id="PTHR30454:SF0">
    <property type="entry name" value="4-HYDROXY-3-METHYLBUT-2-EN-1-YL DIPHOSPHATE SYNTHASE (FERREDOXIN), CHLOROPLASTIC"/>
    <property type="match status" value="1"/>
</dbReference>
<keyword evidence="5 7" id="KW-0411">Iron-sulfur</keyword>
<evidence type="ECO:0000256" key="5">
    <source>
        <dbReference type="ARBA" id="ARBA00023014"/>
    </source>
</evidence>
<dbReference type="GO" id="GO:0005506">
    <property type="term" value="F:iron ion binding"/>
    <property type="evidence" value="ECO:0007669"/>
    <property type="project" value="InterPro"/>
</dbReference>
<dbReference type="GO" id="GO:0141197">
    <property type="term" value="F:4-hydroxy-3-methylbut-2-enyl-diphosphate synthase activity (flavodoxin)"/>
    <property type="evidence" value="ECO:0007669"/>
    <property type="project" value="UniProtKB-EC"/>
</dbReference>
<proteinExistence type="inferred from homology"/>
<sequence>MQRKKTKKVKVGNIYIGGDSPVTIQSMTNTKTANIKDTIEQIKLLEKAGCEIIRVAVPDEESAQAIKKIKKEINIPLVADIHFDYKLAIKSIEHGADKIRINPGNVGGIDKIKEIIKAAKHYNIPIRVGVNSGSLERDILEKYKKPCAEALAESAIRNVKLLEDLDFFNIVVSVKSSNVLETIESYKILSRSIDYPLHLGVTESGTLISGTVKSSIGIGLLLYEGIGDTIRVSLTDDPVNEIKVAREILKSLGLRKGIEIVSCPTCGRTNINLIELAQKITRELENYTKPIKVAIMGCAVNGPGEAKEADIGIAAGKGEALIFKKGEIIKKVKESEILEELFKEIEKL</sequence>
<comment type="caution">
    <text evidence="10">The sequence shown here is derived from an EMBL/GenBank/DDBJ whole genome shotgun (WGS) entry which is preliminary data.</text>
</comment>
<dbReference type="HAMAP" id="MF_00159">
    <property type="entry name" value="IspG"/>
    <property type="match status" value="1"/>
</dbReference>
<dbReference type="InterPro" id="IPR058578">
    <property type="entry name" value="IspG_TIM"/>
</dbReference>
<dbReference type="SUPFAM" id="SSF56014">
    <property type="entry name" value="Nitrite and sulphite reductase 4Fe-4S domain-like"/>
    <property type="match status" value="1"/>
</dbReference>
<comment type="pathway">
    <text evidence="7">Isoprenoid biosynthesis; isopentenyl diphosphate biosynthesis via DXP pathway; isopentenyl diphosphate from 1-deoxy-D-xylulose 5-phosphate: step 5/6.</text>
</comment>
<comment type="catalytic activity">
    <reaction evidence="7">
        <text>(2E)-4-hydroxy-3-methylbut-2-enyl diphosphate + oxidized [flavodoxin] + H2O + 2 H(+) = 2-C-methyl-D-erythritol 2,4-cyclic diphosphate + reduced [flavodoxin]</text>
        <dbReference type="Rhea" id="RHEA:43604"/>
        <dbReference type="Rhea" id="RHEA-COMP:10622"/>
        <dbReference type="Rhea" id="RHEA-COMP:10623"/>
        <dbReference type="ChEBI" id="CHEBI:15377"/>
        <dbReference type="ChEBI" id="CHEBI:15378"/>
        <dbReference type="ChEBI" id="CHEBI:57618"/>
        <dbReference type="ChEBI" id="CHEBI:58210"/>
        <dbReference type="ChEBI" id="CHEBI:58483"/>
        <dbReference type="ChEBI" id="CHEBI:128753"/>
        <dbReference type="EC" id="1.17.7.3"/>
    </reaction>
</comment>
<dbReference type="Proteomes" id="UP000007652">
    <property type="component" value="Unassembled WGS sequence"/>
</dbReference>
<reference evidence="10 11" key="1">
    <citation type="journal article" date="2011" name="J. Bacteriol.">
        <title>Draft genome sequence of Caloramator australicus strain RC3T, a thermoanaerobe from the Great Artesian Basin of Australia.</title>
        <authorList>
            <person name="Ogg C.D."/>
            <person name="Patel B.K.C."/>
        </authorList>
    </citation>
    <scope>NUCLEOTIDE SEQUENCE [LARGE SCALE GENOMIC DNA]</scope>
    <source>
        <strain evidence="10 11">RC3</strain>
    </source>
</reference>
<dbReference type="STRING" id="857293.CAAU_1443"/>
<keyword evidence="4 7" id="KW-0408">Iron</keyword>
<evidence type="ECO:0000256" key="3">
    <source>
        <dbReference type="ARBA" id="ARBA00023002"/>
    </source>
</evidence>
<evidence type="ECO:0000256" key="4">
    <source>
        <dbReference type="ARBA" id="ARBA00023004"/>
    </source>
</evidence>
<evidence type="ECO:0000259" key="8">
    <source>
        <dbReference type="Pfam" id="PF04551"/>
    </source>
</evidence>
<feature type="binding site" evidence="7">
    <location>
        <position position="263"/>
    </location>
    <ligand>
        <name>[4Fe-4S] cluster</name>
        <dbReference type="ChEBI" id="CHEBI:49883"/>
    </ligand>
</feature>
<dbReference type="OrthoDB" id="9803214at2"/>
<comment type="function">
    <text evidence="7">Converts 2C-methyl-D-erythritol 2,4-cyclodiphosphate (ME-2,4cPP) into 1-hydroxy-2-methyl-2-(E)-butenyl 4-diphosphate.</text>
</comment>
<dbReference type="InterPro" id="IPR011005">
    <property type="entry name" value="Dihydropteroate_synth-like_sf"/>
</dbReference>
<keyword evidence="6 7" id="KW-0414">Isoprene biosynthesis</keyword>
<evidence type="ECO:0000313" key="10">
    <source>
        <dbReference type="EMBL" id="CCJ33527.1"/>
    </source>
</evidence>
<dbReference type="GO" id="GO:0051539">
    <property type="term" value="F:4 iron, 4 sulfur cluster binding"/>
    <property type="evidence" value="ECO:0007669"/>
    <property type="project" value="UniProtKB-UniRule"/>
</dbReference>
<dbReference type="GO" id="GO:0046429">
    <property type="term" value="F:4-hydroxy-3-methylbut-2-en-1-yl diphosphate synthase activity (ferredoxin)"/>
    <property type="evidence" value="ECO:0007669"/>
    <property type="project" value="UniProtKB-UniRule"/>
</dbReference>
<dbReference type="GO" id="GO:0016114">
    <property type="term" value="P:terpenoid biosynthetic process"/>
    <property type="evidence" value="ECO:0007669"/>
    <property type="project" value="InterPro"/>
</dbReference>
<dbReference type="GO" id="GO:0019288">
    <property type="term" value="P:isopentenyl diphosphate biosynthetic process, methylerythritol 4-phosphate pathway"/>
    <property type="evidence" value="ECO:0007669"/>
    <property type="project" value="UniProtKB-UniRule"/>
</dbReference>
<comment type="similarity">
    <text evidence="7">Belongs to the IspG family.</text>
</comment>
<dbReference type="eggNOG" id="COG0821">
    <property type="taxonomic scope" value="Bacteria"/>
</dbReference>
<dbReference type="Gene3D" id="3.30.413.10">
    <property type="entry name" value="Sulfite Reductase Hemoprotein, domain 1"/>
    <property type="match status" value="1"/>
</dbReference>
<evidence type="ECO:0000256" key="1">
    <source>
        <dbReference type="ARBA" id="ARBA00022485"/>
    </source>
</evidence>
<feature type="domain" description="IspG TIM-barrel" evidence="8">
    <location>
        <begin position="6"/>
        <end position="245"/>
    </location>
</feature>
<dbReference type="PIRSF" id="PIRSF004640">
    <property type="entry name" value="IspG"/>
    <property type="match status" value="1"/>
</dbReference>
<evidence type="ECO:0000313" key="11">
    <source>
        <dbReference type="Proteomes" id="UP000007652"/>
    </source>
</evidence>
<feature type="binding site" evidence="7">
    <location>
        <position position="266"/>
    </location>
    <ligand>
        <name>[4Fe-4S] cluster</name>
        <dbReference type="ChEBI" id="CHEBI:49883"/>
    </ligand>
</feature>
<dbReference type="InterPro" id="IPR004588">
    <property type="entry name" value="IspG_bac-typ"/>
</dbReference>
<evidence type="ECO:0000256" key="2">
    <source>
        <dbReference type="ARBA" id="ARBA00022723"/>
    </source>
</evidence>
<dbReference type="FunFam" id="3.20.20.20:FF:000001">
    <property type="entry name" value="4-hydroxy-3-methylbut-2-en-1-yl diphosphate synthase (flavodoxin)"/>
    <property type="match status" value="1"/>
</dbReference>
<evidence type="ECO:0000256" key="6">
    <source>
        <dbReference type="ARBA" id="ARBA00023229"/>
    </source>
</evidence>
<dbReference type="Pfam" id="PF26540">
    <property type="entry name" value="GcpE_C"/>
    <property type="match status" value="1"/>
</dbReference>
<feature type="binding site" evidence="7">
    <location>
        <position position="298"/>
    </location>
    <ligand>
        <name>[4Fe-4S] cluster</name>
        <dbReference type="ChEBI" id="CHEBI:49883"/>
    </ligand>
</feature>
<protein>
    <recommendedName>
        <fullName evidence="7">4-hydroxy-3-methylbut-2-en-1-yl diphosphate synthase (flavodoxin)</fullName>
        <ecNumber evidence="7">1.17.7.3</ecNumber>
    </recommendedName>
    <alternativeName>
        <fullName evidence="7">1-hydroxy-2-methyl-2-(E)-butenyl 4-diphosphate synthase</fullName>
    </alternativeName>
</protein>
<evidence type="ECO:0000256" key="7">
    <source>
        <dbReference type="HAMAP-Rule" id="MF_00159"/>
    </source>
</evidence>
<feature type="binding site" evidence="7">
    <location>
        <position position="305"/>
    </location>
    <ligand>
        <name>[4Fe-4S] cluster</name>
        <dbReference type="ChEBI" id="CHEBI:49883"/>
    </ligand>
</feature>
<dbReference type="NCBIfam" id="TIGR00612">
    <property type="entry name" value="ispG_gcpE"/>
    <property type="match status" value="1"/>
</dbReference>
<dbReference type="PANTHER" id="PTHR30454">
    <property type="entry name" value="4-HYDROXY-3-METHYLBUT-2-EN-1-YL DIPHOSPHATE SYNTHASE"/>
    <property type="match status" value="1"/>
</dbReference>